<evidence type="ECO:0000313" key="4">
    <source>
        <dbReference type="Proteomes" id="UP000199006"/>
    </source>
</evidence>
<dbReference type="RefSeq" id="WP_245750885.1">
    <property type="nucleotide sequence ID" value="NZ_FOTI01000047.1"/>
</dbReference>
<gene>
    <name evidence="3" type="ORF">SAMN02983006_02483</name>
</gene>
<evidence type="ECO:0008006" key="5">
    <source>
        <dbReference type="Google" id="ProtNLM"/>
    </source>
</evidence>
<dbReference type="Proteomes" id="UP000199006">
    <property type="component" value="Unassembled WGS sequence"/>
</dbReference>
<dbReference type="Pfam" id="PF17955">
    <property type="entry name" value="Cas6b_N"/>
    <property type="match status" value="1"/>
</dbReference>
<dbReference type="EMBL" id="FOTI01000047">
    <property type="protein sequence ID" value="SFL97301.1"/>
    <property type="molecule type" value="Genomic_DNA"/>
</dbReference>
<organism evidence="3 4">
    <name type="scientific">Halanaerobium salsuginis</name>
    <dbReference type="NCBI Taxonomy" id="29563"/>
    <lineage>
        <taxon>Bacteria</taxon>
        <taxon>Bacillati</taxon>
        <taxon>Bacillota</taxon>
        <taxon>Clostridia</taxon>
        <taxon>Halanaerobiales</taxon>
        <taxon>Halanaerobiaceae</taxon>
        <taxon>Halanaerobium</taxon>
    </lineage>
</organism>
<proteinExistence type="predicted"/>
<accession>A0A1I4M224</accession>
<feature type="domain" description="Cas6b C-terminal" evidence="1">
    <location>
        <begin position="114"/>
        <end position="224"/>
    </location>
</feature>
<sequence>MQLKVTNLKYELKDDLSVRYGHKLRGFFANRFENVLFHQHKKDGSLRYQYPLIQYKIVKNNPFIIGLGNGAELIIKNFLEVDELDLAGHKYENPAGRLEVNQEELFINNNYDMPAYKYCFLTPWLGLSQKNYHKYKNKYASQAQSEQSKFFKKILIGNILSFAKGINWWVKEQLIIETKLKEIEVNFKNQNMLGFKGCFYANVYLPEYIGLGKSVSRGFGTITREKIL</sequence>
<dbReference type="InterPro" id="IPR041528">
    <property type="entry name" value="Cas6b_N"/>
</dbReference>
<dbReference type="InterPro" id="IPR020209">
    <property type="entry name" value="Cas6b_C"/>
</dbReference>
<reference evidence="3 4" key="1">
    <citation type="submission" date="2016-10" db="EMBL/GenBank/DDBJ databases">
        <authorList>
            <person name="de Groot N.N."/>
        </authorList>
    </citation>
    <scope>NUCLEOTIDE SEQUENCE [LARGE SCALE GENOMIC DNA]</scope>
    <source>
        <strain evidence="3 4">ATCC 51327</strain>
    </source>
</reference>
<protein>
    <recommendedName>
        <fullName evidence="5">DNA repair protein</fullName>
    </recommendedName>
</protein>
<evidence type="ECO:0000259" key="1">
    <source>
        <dbReference type="Pfam" id="PF17262"/>
    </source>
</evidence>
<feature type="domain" description="Cas6b N-terminal" evidence="2">
    <location>
        <begin position="1"/>
        <end position="103"/>
    </location>
</feature>
<evidence type="ECO:0000259" key="2">
    <source>
        <dbReference type="Pfam" id="PF17955"/>
    </source>
</evidence>
<dbReference type="AlphaFoldDB" id="A0A1I4M224"/>
<dbReference type="STRING" id="29563.SAMN02983006_02483"/>
<dbReference type="Pfam" id="PF17262">
    <property type="entry name" value="Cas6b_C"/>
    <property type="match status" value="1"/>
</dbReference>
<name>A0A1I4M224_9FIRM</name>
<evidence type="ECO:0000313" key="3">
    <source>
        <dbReference type="EMBL" id="SFL97301.1"/>
    </source>
</evidence>
<keyword evidence="4" id="KW-1185">Reference proteome</keyword>